<keyword evidence="4 8" id="KW-0251">Elongation factor</keyword>
<dbReference type="FunFam" id="3.40.50.300:FF:000029">
    <property type="entry name" value="Elongation factor G"/>
    <property type="match status" value="1"/>
</dbReference>
<keyword evidence="3 8" id="KW-0547">Nucleotide-binding</keyword>
<evidence type="ECO:0000256" key="4">
    <source>
        <dbReference type="ARBA" id="ARBA00022768"/>
    </source>
</evidence>
<dbReference type="InterPro" id="IPR009022">
    <property type="entry name" value="EFG_III"/>
</dbReference>
<feature type="binding site" evidence="8">
    <location>
        <begin position="88"/>
        <end position="92"/>
    </location>
    <ligand>
        <name>GTP</name>
        <dbReference type="ChEBI" id="CHEBI:37565"/>
    </ligand>
</feature>
<evidence type="ECO:0000256" key="8">
    <source>
        <dbReference type="HAMAP-Rule" id="MF_00054"/>
    </source>
</evidence>
<dbReference type="FunFam" id="3.30.70.240:FF:000001">
    <property type="entry name" value="Elongation factor G"/>
    <property type="match status" value="1"/>
</dbReference>
<dbReference type="CDD" id="cd16262">
    <property type="entry name" value="EFG_III"/>
    <property type="match status" value="1"/>
</dbReference>
<dbReference type="Pfam" id="PF03764">
    <property type="entry name" value="EFG_IV"/>
    <property type="match status" value="1"/>
</dbReference>
<dbReference type="PANTHER" id="PTHR43261">
    <property type="entry name" value="TRANSLATION ELONGATION FACTOR G-RELATED"/>
    <property type="match status" value="1"/>
</dbReference>
<evidence type="ECO:0000259" key="9">
    <source>
        <dbReference type="PROSITE" id="PS51722"/>
    </source>
</evidence>
<comment type="subcellular location">
    <subcellularLocation>
        <location evidence="8">Cytoplasm</location>
    </subcellularLocation>
</comment>
<dbReference type="NCBIfam" id="NF009381">
    <property type="entry name" value="PRK12740.1-5"/>
    <property type="match status" value="1"/>
</dbReference>
<dbReference type="InterPro" id="IPR009000">
    <property type="entry name" value="Transl_B-barrel_sf"/>
</dbReference>
<dbReference type="InterPro" id="IPR005225">
    <property type="entry name" value="Small_GTP-bd"/>
</dbReference>
<dbReference type="SMART" id="SM00889">
    <property type="entry name" value="EFG_IV"/>
    <property type="match status" value="1"/>
</dbReference>
<reference evidence="10" key="1">
    <citation type="journal article" date="2012" name="J. Bacteriol.">
        <title>Genome sequences of type strains of seven species of the marine bacterium Pseudoalteromonas.</title>
        <authorList>
            <person name="Xie B.B."/>
            <person name="Shu Y.L."/>
            <person name="Qin Q.L."/>
            <person name="Rong J.C."/>
            <person name="Zhang X.Y."/>
            <person name="Chen X.L."/>
            <person name="Shi M."/>
            <person name="He H.L."/>
            <person name="Zhou B.C."/>
            <person name="Zhang Y.Z."/>
        </authorList>
    </citation>
    <scope>NUCLEOTIDE SEQUENCE</scope>
    <source>
        <strain evidence="10">DSM 8771</strain>
    </source>
</reference>
<dbReference type="Gene3D" id="3.40.50.300">
    <property type="entry name" value="P-loop containing nucleotide triphosphate hydrolases"/>
    <property type="match status" value="1"/>
</dbReference>
<dbReference type="InterPro" id="IPR014721">
    <property type="entry name" value="Ribsml_uS5_D2-typ_fold_subgr"/>
</dbReference>
<dbReference type="GO" id="GO:0005737">
    <property type="term" value="C:cytoplasm"/>
    <property type="evidence" value="ECO:0007669"/>
    <property type="project" value="UniProtKB-SubCell"/>
</dbReference>
<dbReference type="Gene3D" id="3.30.230.10">
    <property type="match status" value="1"/>
</dbReference>
<dbReference type="InterPro" id="IPR005517">
    <property type="entry name" value="Transl_elong_EFG/EF2_IV"/>
</dbReference>
<dbReference type="InterPro" id="IPR035649">
    <property type="entry name" value="EFG_V"/>
</dbReference>
<keyword evidence="6 8" id="KW-0342">GTP-binding</keyword>
<dbReference type="InterPro" id="IPR041095">
    <property type="entry name" value="EFG_II"/>
</dbReference>
<dbReference type="HAMAP" id="MF_00054_B">
    <property type="entry name" value="EF_G_EF_2_B"/>
    <property type="match status" value="1"/>
</dbReference>
<dbReference type="PANTHER" id="PTHR43261:SF1">
    <property type="entry name" value="RIBOSOME-RELEASING FACTOR 2, MITOCHONDRIAL"/>
    <property type="match status" value="1"/>
</dbReference>
<dbReference type="Pfam" id="PF14492">
    <property type="entry name" value="EFG_III"/>
    <property type="match status" value="1"/>
</dbReference>
<dbReference type="InterPro" id="IPR031157">
    <property type="entry name" value="G_TR_CS"/>
</dbReference>
<comment type="function">
    <text evidence="7 8">Catalyzes the GTP-dependent ribosomal translocation step during translation elongation. During this step, the ribosome changes from the pre-translocational (PRE) to the post-translocational (POST) state as the newly formed A-site-bound peptidyl-tRNA and P-site-bound deacylated tRNA move to the P and E sites, respectively. Catalyzes the coordinated movement of the two tRNA molecules, the mRNA and conformational changes in the ribosome.</text>
</comment>
<dbReference type="RefSeq" id="WP_010367662.1">
    <property type="nucleotide sequence ID" value="NZ_AHBZ03000023.1"/>
</dbReference>
<dbReference type="CDD" id="cd03713">
    <property type="entry name" value="EFG_mtEFG_C"/>
    <property type="match status" value="1"/>
</dbReference>
<dbReference type="Pfam" id="PF00679">
    <property type="entry name" value="EFG_C"/>
    <property type="match status" value="1"/>
</dbReference>
<dbReference type="NCBIfam" id="TIGR00231">
    <property type="entry name" value="small_GTP"/>
    <property type="match status" value="1"/>
</dbReference>
<accession>A0AAD4AGB8</accession>
<evidence type="ECO:0000256" key="5">
    <source>
        <dbReference type="ARBA" id="ARBA00022917"/>
    </source>
</evidence>
<dbReference type="CDD" id="cd01886">
    <property type="entry name" value="EF-G"/>
    <property type="match status" value="1"/>
</dbReference>
<dbReference type="SUPFAM" id="SSF54211">
    <property type="entry name" value="Ribosomal protein S5 domain 2-like"/>
    <property type="match status" value="1"/>
</dbReference>
<dbReference type="NCBIfam" id="TIGR00484">
    <property type="entry name" value="EF-G"/>
    <property type="match status" value="1"/>
</dbReference>
<dbReference type="SMART" id="SM00838">
    <property type="entry name" value="EFG_C"/>
    <property type="match status" value="1"/>
</dbReference>
<dbReference type="Gene3D" id="3.30.70.870">
    <property type="entry name" value="Elongation Factor G (Translational Gtpase), domain 3"/>
    <property type="match status" value="1"/>
</dbReference>
<evidence type="ECO:0000313" key="10">
    <source>
        <dbReference type="EMBL" id="KAF7767633.1"/>
    </source>
</evidence>
<dbReference type="Gene3D" id="3.30.70.240">
    <property type="match status" value="1"/>
</dbReference>
<dbReference type="Pfam" id="PF00009">
    <property type="entry name" value="GTP_EFTU"/>
    <property type="match status" value="1"/>
</dbReference>
<feature type="binding site" evidence="8">
    <location>
        <begin position="142"/>
        <end position="145"/>
    </location>
    <ligand>
        <name>GTP</name>
        <dbReference type="ChEBI" id="CHEBI:37565"/>
    </ligand>
</feature>
<evidence type="ECO:0000256" key="6">
    <source>
        <dbReference type="ARBA" id="ARBA00023134"/>
    </source>
</evidence>
<protein>
    <recommendedName>
        <fullName evidence="2 8">Elongation factor G</fullName>
        <shortName evidence="8">EF-G</shortName>
    </recommendedName>
</protein>
<dbReference type="InterPro" id="IPR035647">
    <property type="entry name" value="EFG_III/V"/>
</dbReference>
<evidence type="ECO:0000256" key="2">
    <source>
        <dbReference type="ARBA" id="ARBA00017872"/>
    </source>
</evidence>
<dbReference type="InterPro" id="IPR000640">
    <property type="entry name" value="EFG_V-like"/>
</dbReference>
<sequence length="704" mass="77582">MARTTPIERYRNIGICAHVDAGKTTTTERVLFYTGLSHKIGEVHDGAATMDWMEQEQERGITITSAATTCFWKGMESQFDDHRINIIDTPGHVDFTIEVERSLRVLDGAVVVLCASSGVQPQTETVWRQANKYEVPRMVFVNKMDRTGADFLAVVEQVETRLGATPVPIQLPIGAEDEFKGVIDLIKMKAINWNQEDQGMTFTYEEIPADLQDLAEEWRAHMVESAAEATEELMDKYLEDGELTEEEIKSALRQRTLASEIVPMTCGSAFKNKGVQAVLDAVVEFMPSPTEVKEIQGVLEDESEDTRAADDNAPFSALAFKIATDPFVGTLTFFRVYSGTIKQGDAVYNPIKGKKERLGRIVQMHANSREEIKEVRAGDIAAAIGLKDVTTGDTICSQEAVITLERMEFPEPVISVAVEPRTVADQDKMGLALNKLAAEDPSFRVETDEESGQTIISGMGELHLDIIVDRMKREFNVQCNVGKPQVAYRETIRNSVEAEGKFVRQSGGRGQYGHVKLKLEPMDISDDEAPIYEFVNEIVGGAVPKEYIPAVDKGIQEQMRQGVLAGYPLLGVKATLFDGSFHDVDSNEMAFKIAGSIGFKNGALEANPVIMEPVMKVEVITPDTNMGDVVGDLNRRRGIIEGMEEAFGGLKQVNAQVPLSEMFGYATDLRSATQGRASYSMEFSKYAEAGKNVAETIIAARAVK</sequence>
<evidence type="ECO:0000256" key="3">
    <source>
        <dbReference type="ARBA" id="ARBA00022741"/>
    </source>
</evidence>
<dbReference type="SUPFAM" id="SSF50447">
    <property type="entry name" value="Translation proteins"/>
    <property type="match status" value="1"/>
</dbReference>
<dbReference type="FunFam" id="3.30.230.10:FF:000003">
    <property type="entry name" value="Elongation factor G"/>
    <property type="match status" value="1"/>
</dbReference>
<evidence type="ECO:0000313" key="11">
    <source>
        <dbReference type="Proteomes" id="UP000016487"/>
    </source>
</evidence>
<dbReference type="InterPro" id="IPR047872">
    <property type="entry name" value="EFG_IV"/>
</dbReference>
<keyword evidence="5 8" id="KW-0648">Protein biosynthesis</keyword>
<feature type="binding site" evidence="8">
    <location>
        <begin position="17"/>
        <end position="24"/>
    </location>
    <ligand>
        <name>GTP</name>
        <dbReference type="ChEBI" id="CHEBI:37565"/>
    </ligand>
</feature>
<dbReference type="SUPFAM" id="SSF52540">
    <property type="entry name" value="P-loop containing nucleoside triphosphate hydrolases"/>
    <property type="match status" value="1"/>
</dbReference>
<dbReference type="InterPro" id="IPR000795">
    <property type="entry name" value="T_Tr_GTP-bd_dom"/>
</dbReference>
<dbReference type="FunFam" id="2.40.30.10:FF:000006">
    <property type="entry name" value="Elongation factor G"/>
    <property type="match status" value="1"/>
</dbReference>
<comment type="caution">
    <text evidence="10">The sequence shown here is derived from an EMBL/GenBank/DDBJ whole genome shotgun (WGS) entry which is preliminary data.</text>
</comment>
<dbReference type="SUPFAM" id="SSF54980">
    <property type="entry name" value="EF-G C-terminal domain-like"/>
    <property type="match status" value="2"/>
</dbReference>
<name>A0AAD4AGB8_9GAMM</name>
<dbReference type="PROSITE" id="PS51722">
    <property type="entry name" value="G_TR_2"/>
    <property type="match status" value="1"/>
</dbReference>
<organism evidence="10 11">
    <name type="scientific">Pseudoalteromonas citrea</name>
    <dbReference type="NCBI Taxonomy" id="43655"/>
    <lineage>
        <taxon>Bacteria</taxon>
        <taxon>Pseudomonadati</taxon>
        <taxon>Pseudomonadota</taxon>
        <taxon>Gammaproteobacteria</taxon>
        <taxon>Alteromonadales</taxon>
        <taxon>Pseudoalteromonadaceae</taxon>
        <taxon>Pseudoalteromonas</taxon>
    </lineage>
</organism>
<dbReference type="InterPro" id="IPR020568">
    <property type="entry name" value="Ribosomal_Su5_D2-typ_SF"/>
</dbReference>
<proteinExistence type="inferred from homology"/>
<dbReference type="GO" id="GO:0005525">
    <property type="term" value="F:GTP binding"/>
    <property type="evidence" value="ECO:0007669"/>
    <property type="project" value="UniProtKB-UniRule"/>
</dbReference>
<dbReference type="CDD" id="cd01434">
    <property type="entry name" value="EFG_mtEFG1_IV"/>
    <property type="match status" value="1"/>
</dbReference>
<dbReference type="InterPro" id="IPR004540">
    <property type="entry name" value="Transl_elong_EFG/EF2"/>
</dbReference>
<dbReference type="Proteomes" id="UP000016487">
    <property type="component" value="Unassembled WGS sequence"/>
</dbReference>
<dbReference type="InterPro" id="IPR004161">
    <property type="entry name" value="EFTu-like_2"/>
</dbReference>
<dbReference type="GO" id="GO:0097216">
    <property type="term" value="F:guanosine tetraphosphate binding"/>
    <property type="evidence" value="ECO:0007669"/>
    <property type="project" value="UniProtKB-ARBA"/>
</dbReference>
<dbReference type="Pfam" id="PF03144">
    <property type="entry name" value="GTP_EFTU_D2"/>
    <property type="match status" value="1"/>
</dbReference>
<evidence type="ECO:0000256" key="7">
    <source>
        <dbReference type="ARBA" id="ARBA00024731"/>
    </source>
</evidence>
<dbReference type="PRINTS" id="PR00315">
    <property type="entry name" value="ELONGATNFCT"/>
</dbReference>
<feature type="domain" description="Tr-type G" evidence="9">
    <location>
        <begin position="8"/>
        <end position="290"/>
    </location>
</feature>
<dbReference type="PROSITE" id="PS00301">
    <property type="entry name" value="G_TR_1"/>
    <property type="match status" value="1"/>
</dbReference>
<keyword evidence="8" id="KW-0963">Cytoplasm</keyword>
<dbReference type="CDD" id="cd04088">
    <property type="entry name" value="EFG_mtEFG_II"/>
    <property type="match status" value="1"/>
</dbReference>
<dbReference type="Gene3D" id="2.40.30.10">
    <property type="entry name" value="Translation factors"/>
    <property type="match status" value="1"/>
</dbReference>
<dbReference type="GO" id="GO:0003924">
    <property type="term" value="F:GTPase activity"/>
    <property type="evidence" value="ECO:0007669"/>
    <property type="project" value="InterPro"/>
</dbReference>
<dbReference type="GO" id="GO:0032790">
    <property type="term" value="P:ribosome disassembly"/>
    <property type="evidence" value="ECO:0007669"/>
    <property type="project" value="TreeGrafter"/>
</dbReference>
<comment type="similarity">
    <text evidence="1 8">Belongs to the TRAFAC class translation factor GTPase superfamily. Classic translation factor GTPase family. EF-G/EF-2 subfamily.</text>
</comment>
<gene>
    <name evidence="8 10" type="primary">fusA</name>
    <name evidence="10" type="ORF">PCIT_a3688</name>
</gene>
<reference evidence="10" key="2">
    <citation type="submission" date="2015-03" db="EMBL/GenBank/DDBJ databases">
        <title>Genome sequence of Pseudoalteromonas citrea.</title>
        <authorList>
            <person name="Xie B.-B."/>
            <person name="Rong J.-C."/>
            <person name="Qin Q.-L."/>
            <person name="Zhang Y.-Z."/>
        </authorList>
    </citation>
    <scope>NUCLEOTIDE SEQUENCE</scope>
    <source>
        <strain evidence="10">DSM 8771</strain>
    </source>
</reference>
<dbReference type="InterPro" id="IPR027417">
    <property type="entry name" value="P-loop_NTPase"/>
</dbReference>
<dbReference type="GO" id="GO:0003746">
    <property type="term" value="F:translation elongation factor activity"/>
    <property type="evidence" value="ECO:0007669"/>
    <property type="project" value="UniProtKB-UniRule"/>
</dbReference>
<dbReference type="FunFam" id="3.30.70.870:FF:000001">
    <property type="entry name" value="Elongation factor G"/>
    <property type="match status" value="1"/>
</dbReference>
<dbReference type="EMBL" id="AHBZ03000023">
    <property type="protein sequence ID" value="KAF7767633.1"/>
    <property type="molecule type" value="Genomic_DNA"/>
</dbReference>
<evidence type="ECO:0000256" key="1">
    <source>
        <dbReference type="ARBA" id="ARBA00005870"/>
    </source>
</evidence>
<dbReference type="AlphaFoldDB" id="A0AAD4AGB8"/>